<dbReference type="Proteomes" id="UP000887563">
    <property type="component" value="Unplaced"/>
</dbReference>
<keyword evidence="2" id="KW-1185">Reference proteome</keyword>
<keyword evidence="1" id="KW-0812">Transmembrane</keyword>
<reference evidence="3" key="1">
    <citation type="submission" date="2022-11" db="UniProtKB">
        <authorList>
            <consortium name="WormBaseParasite"/>
        </authorList>
    </citation>
    <scope>IDENTIFICATION</scope>
</reference>
<protein>
    <submittedName>
        <fullName evidence="3">Uncharacterized protein</fullName>
    </submittedName>
</protein>
<evidence type="ECO:0000313" key="3">
    <source>
        <dbReference type="WBParaSite" id="Minc3s02103g28299"/>
    </source>
</evidence>
<proteinExistence type="predicted"/>
<name>A0A914MP22_MELIC</name>
<organism evidence="2 3">
    <name type="scientific">Meloidogyne incognita</name>
    <name type="common">Southern root-knot nematode worm</name>
    <name type="synonym">Oxyuris incognita</name>
    <dbReference type="NCBI Taxonomy" id="6306"/>
    <lineage>
        <taxon>Eukaryota</taxon>
        <taxon>Metazoa</taxon>
        <taxon>Ecdysozoa</taxon>
        <taxon>Nematoda</taxon>
        <taxon>Chromadorea</taxon>
        <taxon>Rhabditida</taxon>
        <taxon>Tylenchina</taxon>
        <taxon>Tylenchomorpha</taxon>
        <taxon>Tylenchoidea</taxon>
        <taxon>Meloidogynidae</taxon>
        <taxon>Meloidogyninae</taxon>
        <taxon>Meloidogyne</taxon>
        <taxon>Meloidogyne incognita group</taxon>
    </lineage>
</organism>
<keyword evidence="1" id="KW-1133">Transmembrane helix</keyword>
<sequence>MINKGRKHQTPIDAYNGKVKVLKTKASRKKVKKTIAWPVERKFWGNNSPAMYFVVAIIVILTFFLQFVKKFFVKGIVPKAILKMES</sequence>
<feature type="transmembrane region" description="Helical" evidence="1">
    <location>
        <begin position="50"/>
        <end position="68"/>
    </location>
</feature>
<evidence type="ECO:0000313" key="2">
    <source>
        <dbReference type="Proteomes" id="UP000887563"/>
    </source>
</evidence>
<dbReference type="WBParaSite" id="Minc3s02103g28299">
    <property type="protein sequence ID" value="Minc3s02103g28299"/>
    <property type="gene ID" value="Minc3s02103g28299"/>
</dbReference>
<keyword evidence="1" id="KW-0472">Membrane</keyword>
<evidence type="ECO:0000256" key="1">
    <source>
        <dbReference type="SAM" id="Phobius"/>
    </source>
</evidence>
<dbReference type="AlphaFoldDB" id="A0A914MP22"/>
<accession>A0A914MP22</accession>